<reference evidence="4 5" key="1">
    <citation type="submission" date="2013-10" db="EMBL/GenBank/DDBJ databases">
        <authorList>
            <person name="Wang G."/>
            <person name="Zhuang W."/>
        </authorList>
    </citation>
    <scope>NUCLEOTIDE SEQUENCE [LARGE SCALE GENOMIC DNA]</scope>
    <source>
        <strain evidence="4 5">DSM 20118</strain>
    </source>
</reference>
<evidence type="ECO:0000256" key="2">
    <source>
        <dbReference type="ARBA" id="ARBA00022649"/>
    </source>
</evidence>
<evidence type="ECO:0008006" key="6">
    <source>
        <dbReference type="Google" id="ProtNLM"/>
    </source>
</evidence>
<dbReference type="Proteomes" id="UP000029833">
    <property type="component" value="Unassembled WGS sequence"/>
</dbReference>
<dbReference type="STRING" id="1408250.Q760_12065"/>
<dbReference type="AlphaFoldDB" id="A0A0A0BEP7"/>
<dbReference type="Pfam" id="PF02452">
    <property type="entry name" value="PemK_toxin"/>
    <property type="match status" value="1"/>
</dbReference>
<evidence type="ECO:0000256" key="1">
    <source>
        <dbReference type="ARBA" id="ARBA00007521"/>
    </source>
</evidence>
<evidence type="ECO:0000313" key="4">
    <source>
        <dbReference type="EMBL" id="KGM03811.1"/>
    </source>
</evidence>
<dbReference type="RefSeq" id="WP_052103358.1">
    <property type="nucleotide sequence ID" value="NZ_AXNT01000004.1"/>
</dbReference>
<keyword evidence="5" id="KW-1185">Reference proteome</keyword>
<evidence type="ECO:0000256" key="3">
    <source>
        <dbReference type="SAM" id="Phobius"/>
    </source>
</evidence>
<comment type="caution">
    <text evidence="4">The sequence shown here is derived from an EMBL/GenBank/DDBJ whole genome shotgun (WGS) entry which is preliminary data.</text>
</comment>
<keyword evidence="3" id="KW-0812">Transmembrane</keyword>
<protein>
    <recommendedName>
        <fullName evidence="6">PemK-like, MazF-like toxin of type II toxin-antitoxin system</fullName>
    </recommendedName>
</protein>
<dbReference type="SUPFAM" id="SSF50118">
    <property type="entry name" value="Cell growth inhibitor/plasmid maintenance toxic component"/>
    <property type="match status" value="1"/>
</dbReference>
<dbReference type="EMBL" id="AXNT01000004">
    <property type="protein sequence ID" value="KGM03811.1"/>
    <property type="molecule type" value="Genomic_DNA"/>
</dbReference>
<keyword evidence="3" id="KW-0472">Membrane</keyword>
<dbReference type="GO" id="GO:0003677">
    <property type="term" value="F:DNA binding"/>
    <property type="evidence" value="ECO:0007669"/>
    <property type="project" value="InterPro"/>
</dbReference>
<dbReference type="InterPro" id="IPR011067">
    <property type="entry name" value="Plasmid_toxin/cell-grow_inhib"/>
</dbReference>
<sequence>MPEPESSVAVLTAVLQERPWLVAAAVAALVAVLRLLRRPRGPAARPGEVWFAQVPFEDGSGAKDRPVLVLSVGVRTCGVTRITSQDKSARADHVRVPPGTPGLARASWIGLRPLALRRSALRRRAGEPGEAFVTWYRDAVAAADAPRARG</sequence>
<dbReference type="InterPro" id="IPR003477">
    <property type="entry name" value="PemK-like"/>
</dbReference>
<organism evidence="4 5">
    <name type="scientific">Cellulomonas cellasea DSM 20118</name>
    <dbReference type="NCBI Taxonomy" id="1408250"/>
    <lineage>
        <taxon>Bacteria</taxon>
        <taxon>Bacillati</taxon>
        <taxon>Actinomycetota</taxon>
        <taxon>Actinomycetes</taxon>
        <taxon>Micrococcales</taxon>
        <taxon>Cellulomonadaceae</taxon>
        <taxon>Cellulomonas</taxon>
    </lineage>
</organism>
<keyword evidence="3" id="KW-1133">Transmembrane helix</keyword>
<gene>
    <name evidence="4" type="ORF">Q760_12065</name>
</gene>
<name>A0A0A0BEP7_9CELL</name>
<feature type="transmembrane region" description="Helical" evidence="3">
    <location>
        <begin position="20"/>
        <end position="36"/>
    </location>
</feature>
<accession>A0A0A0BEP7</accession>
<evidence type="ECO:0000313" key="5">
    <source>
        <dbReference type="Proteomes" id="UP000029833"/>
    </source>
</evidence>
<comment type="similarity">
    <text evidence="1">Belongs to the PemK/MazF family.</text>
</comment>
<keyword evidence="2" id="KW-1277">Toxin-antitoxin system</keyword>
<proteinExistence type="inferred from homology"/>
<dbReference type="Gene3D" id="2.30.30.110">
    <property type="match status" value="1"/>
</dbReference>